<keyword evidence="5 14" id="KW-0808">Transferase</keyword>
<dbReference type="InterPro" id="IPR006369">
    <property type="entry name" value="Protohaem_IX_farnesylTrfase"/>
</dbReference>
<keyword evidence="9 14" id="KW-0472">Membrane</keyword>
<feature type="transmembrane region" description="Helical" evidence="14">
    <location>
        <begin position="123"/>
        <end position="143"/>
    </location>
</feature>
<feature type="transmembrane region" description="Helical" evidence="14">
    <location>
        <begin position="97"/>
        <end position="117"/>
    </location>
</feature>
<dbReference type="Pfam" id="PF01040">
    <property type="entry name" value="UbiA"/>
    <property type="match status" value="1"/>
</dbReference>
<feature type="transmembrane region" description="Helical" evidence="14">
    <location>
        <begin position="225"/>
        <end position="242"/>
    </location>
</feature>
<gene>
    <name evidence="14 15" type="primary">ctaB</name>
    <name evidence="15" type="ORF">MESS2_540025</name>
</gene>
<evidence type="ECO:0000256" key="11">
    <source>
        <dbReference type="ARBA" id="ARBA00040810"/>
    </source>
</evidence>
<keyword evidence="4 14" id="KW-1003">Cell membrane</keyword>
<comment type="function">
    <text evidence="14">Converts heme B (protoheme IX) to heme O by substitution of the vinyl group on carbon 2 of heme B porphyrin ring with a hydroxyethyl farnesyl side group.</text>
</comment>
<dbReference type="UniPathway" id="UPA00834">
    <property type="reaction ID" value="UER00712"/>
</dbReference>
<dbReference type="EMBL" id="CAUM01000122">
    <property type="protein sequence ID" value="CCV07378.1"/>
    <property type="molecule type" value="Genomic_DNA"/>
</dbReference>
<evidence type="ECO:0000256" key="8">
    <source>
        <dbReference type="ARBA" id="ARBA00023133"/>
    </source>
</evidence>
<evidence type="ECO:0000256" key="9">
    <source>
        <dbReference type="ARBA" id="ARBA00023136"/>
    </source>
</evidence>
<comment type="catalytic activity">
    <reaction evidence="13 14">
        <text>heme b + (2E,6E)-farnesyl diphosphate + H2O = Fe(II)-heme o + diphosphate</text>
        <dbReference type="Rhea" id="RHEA:28070"/>
        <dbReference type="ChEBI" id="CHEBI:15377"/>
        <dbReference type="ChEBI" id="CHEBI:33019"/>
        <dbReference type="ChEBI" id="CHEBI:60344"/>
        <dbReference type="ChEBI" id="CHEBI:60530"/>
        <dbReference type="ChEBI" id="CHEBI:175763"/>
        <dbReference type="EC" id="2.5.1.141"/>
    </reaction>
</comment>
<keyword evidence="16" id="KW-1185">Reference proteome</keyword>
<evidence type="ECO:0000313" key="16">
    <source>
        <dbReference type="Proteomes" id="UP000012062"/>
    </source>
</evidence>
<dbReference type="PANTHER" id="PTHR43448">
    <property type="entry name" value="PROTOHEME IX FARNESYLTRANSFERASE, MITOCHONDRIAL"/>
    <property type="match status" value="1"/>
</dbReference>
<evidence type="ECO:0000256" key="1">
    <source>
        <dbReference type="ARBA" id="ARBA00004651"/>
    </source>
</evidence>
<dbReference type="EC" id="2.5.1.141" evidence="3 14"/>
<dbReference type="Gene3D" id="1.10.357.140">
    <property type="entry name" value="UbiA prenyltransferase"/>
    <property type="match status" value="1"/>
</dbReference>
<comment type="pathway">
    <text evidence="2 14">Porphyrin-containing compound metabolism; heme O biosynthesis; heme O from protoheme: step 1/1.</text>
</comment>
<evidence type="ECO:0000313" key="15">
    <source>
        <dbReference type="EMBL" id="CCV07378.1"/>
    </source>
</evidence>
<accession>M5EU14</accession>
<dbReference type="NCBIfam" id="NF003349">
    <property type="entry name" value="PRK04375.1-2"/>
    <property type="match status" value="1"/>
</dbReference>
<evidence type="ECO:0000256" key="10">
    <source>
        <dbReference type="ARBA" id="ARBA00030253"/>
    </source>
</evidence>
<name>M5EU14_9HYPH</name>
<keyword evidence="7 14" id="KW-1133">Transmembrane helix</keyword>
<evidence type="ECO:0000256" key="14">
    <source>
        <dbReference type="HAMAP-Rule" id="MF_00154"/>
    </source>
</evidence>
<reference evidence="15 16" key="1">
    <citation type="submission" date="2013-02" db="EMBL/GenBank/DDBJ databases">
        <authorList>
            <person name="Genoscope - CEA"/>
        </authorList>
    </citation>
    <scope>NUCLEOTIDE SEQUENCE [LARGE SCALE GENOMIC DNA]</scope>
    <source>
        <strain evidence="15 16">STM 2683</strain>
    </source>
</reference>
<dbReference type="PANTHER" id="PTHR43448:SF7">
    <property type="entry name" value="4-HYDROXYBENZOATE SOLANESYLTRANSFERASE"/>
    <property type="match status" value="1"/>
</dbReference>
<organism evidence="15 16">
    <name type="scientific">Mesorhizobium metallidurans STM 2683</name>
    <dbReference type="NCBI Taxonomy" id="1297569"/>
    <lineage>
        <taxon>Bacteria</taxon>
        <taxon>Pseudomonadati</taxon>
        <taxon>Pseudomonadota</taxon>
        <taxon>Alphaproteobacteria</taxon>
        <taxon>Hyphomicrobiales</taxon>
        <taxon>Phyllobacteriaceae</taxon>
        <taxon>Mesorhizobium</taxon>
    </lineage>
</organism>
<dbReference type="NCBIfam" id="TIGR01473">
    <property type="entry name" value="cyoE_ctaB"/>
    <property type="match status" value="1"/>
</dbReference>
<dbReference type="InterPro" id="IPR030470">
    <property type="entry name" value="UbiA_prenylTrfase_CS"/>
</dbReference>
<protein>
    <recommendedName>
        <fullName evidence="11 14">Protoheme IX farnesyltransferase</fullName>
        <ecNumber evidence="3 14">2.5.1.141</ecNumber>
    </recommendedName>
    <alternativeName>
        <fullName evidence="12 14">Heme B farnesyltransferase</fullName>
    </alternativeName>
    <alternativeName>
        <fullName evidence="10 14">Heme O synthase</fullName>
    </alternativeName>
</protein>
<feature type="transmembrane region" description="Helical" evidence="14">
    <location>
        <begin position="248"/>
        <end position="269"/>
    </location>
</feature>
<dbReference type="GO" id="GO:0048034">
    <property type="term" value="P:heme O biosynthetic process"/>
    <property type="evidence" value="ECO:0007669"/>
    <property type="project" value="UniProtKB-UniRule"/>
</dbReference>
<evidence type="ECO:0000256" key="3">
    <source>
        <dbReference type="ARBA" id="ARBA00012292"/>
    </source>
</evidence>
<dbReference type="PROSITE" id="PS00943">
    <property type="entry name" value="UBIA"/>
    <property type="match status" value="1"/>
</dbReference>
<dbReference type="STRING" id="1297569.MESS2_540025"/>
<keyword evidence="6 14" id="KW-0812">Transmembrane</keyword>
<dbReference type="HAMAP" id="MF_00154">
    <property type="entry name" value="CyoE_CtaB"/>
    <property type="match status" value="1"/>
</dbReference>
<dbReference type="GO" id="GO:0008495">
    <property type="term" value="F:protoheme IX farnesyltransferase activity"/>
    <property type="evidence" value="ECO:0007669"/>
    <property type="project" value="UniProtKB-UniRule"/>
</dbReference>
<comment type="caution">
    <text evidence="15">The sequence shown here is derived from an EMBL/GenBank/DDBJ whole genome shotgun (WGS) entry which is preliminary data.</text>
</comment>
<evidence type="ECO:0000256" key="6">
    <source>
        <dbReference type="ARBA" id="ARBA00022692"/>
    </source>
</evidence>
<comment type="subcellular location">
    <subcellularLocation>
        <location evidence="1 14">Cell membrane</location>
        <topology evidence="1 14">Multi-pass membrane protein</topology>
    </subcellularLocation>
</comment>
<evidence type="ECO:0000256" key="12">
    <source>
        <dbReference type="ARBA" id="ARBA00042475"/>
    </source>
</evidence>
<dbReference type="AlphaFoldDB" id="M5EU14"/>
<dbReference type="eggNOG" id="COG0109">
    <property type="taxonomic scope" value="Bacteria"/>
</dbReference>
<sequence length="350" mass="37142">MSTRESRLNDTGIRISEATAADFIALLKPRVMALAVFTAFVGLMVAPGVTNPVIAVIAIGAIAVGAGAAGALNMWYDADIDALMSRTSKRPIPSGRVTPGEALGFGLVLSILSVMTLGVLVGWLAASLLAFTIFFYVVIYTMWLKRSTPQNIVIGGAAGALPPVIGWAAATGGIGIESFILFLIVFLWTPPHFWALALFKVGDYAAAGIPMMPNVAGEASTRKQILAYSLLLAPVAVLPWAFEFASGFYGIVSAALGAGFIWHAWKILLVPDQEMKLAKALFAYSIFLSFRDLRHAACRHHCGAGGHVSRKLTARPMVRSTRRIKPGGCRTEDAVPGLILAAHRIPAAAE</sequence>
<comment type="similarity">
    <text evidence="14">Belongs to the UbiA prenyltransferase family. Protoheme IX farnesyltransferase subfamily.</text>
</comment>
<evidence type="ECO:0000256" key="7">
    <source>
        <dbReference type="ARBA" id="ARBA00022989"/>
    </source>
</evidence>
<dbReference type="CDD" id="cd13957">
    <property type="entry name" value="PT_UbiA_Cox10"/>
    <property type="match status" value="1"/>
</dbReference>
<keyword evidence="8 14" id="KW-0350">Heme biosynthesis</keyword>
<dbReference type="InterPro" id="IPR044878">
    <property type="entry name" value="UbiA_sf"/>
</dbReference>
<dbReference type="InterPro" id="IPR000537">
    <property type="entry name" value="UbiA_prenyltransferase"/>
</dbReference>
<evidence type="ECO:0000256" key="4">
    <source>
        <dbReference type="ARBA" id="ARBA00022475"/>
    </source>
</evidence>
<evidence type="ECO:0000256" key="5">
    <source>
        <dbReference type="ARBA" id="ARBA00022679"/>
    </source>
</evidence>
<evidence type="ECO:0000256" key="13">
    <source>
        <dbReference type="ARBA" id="ARBA00047690"/>
    </source>
</evidence>
<comment type="miscellaneous">
    <text evidence="14">Carbon 2 of the heme B porphyrin ring is defined according to the Fischer nomenclature.</text>
</comment>
<dbReference type="Proteomes" id="UP000012062">
    <property type="component" value="Unassembled WGS sequence"/>
</dbReference>
<proteinExistence type="inferred from homology"/>
<feature type="transmembrane region" description="Helical" evidence="14">
    <location>
        <begin position="31"/>
        <end position="49"/>
    </location>
</feature>
<feature type="transmembrane region" description="Helical" evidence="14">
    <location>
        <begin position="55"/>
        <end position="76"/>
    </location>
</feature>
<evidence type="ECO:0000256" key="2">
    <source>
        <dbReference type="ARBA" id="ARBA00004919"/>
    </source>
</evidence>
<dbReference type="GO" id="GO:0005886">
    <property type="term" value="C:plasma membrane"/>
    <property type="evidence" value="ECO:0007669"/>
    <property type="project" value="UniProtKB-SubCell"/>
</dbReference>